<evidence type="ECO:0000313" key="1">
    <source>
        <dbReference type="EMBL" id="OGG52206.1"/>
    </source>
</evidence>
<dbReference type="AlphaFoldDB" id="A0A1F6CSQ4"/>
<name>A0A1F6CSQ4_HANXR</name>
<organism evidence="1 2">
    <name type="scientific">Handelsmanbacteria sp. (strain RIFCSPLOWO2_12_FULL_64_10)</name>
    <dbReference type="NCBI Taxonomy" id="1817868"/>
    <lineage>
        <taxon>Bacteria</taxon>
        <taxon>Candidatus Handelsmaniibacteriota</taxon>
    </lineage>
</organism>
<sequence>MKLCDQIRRLIEQARKSGIVERLIFGGSFITATQEPNDFDVLVILQSGTKASRVRPGDQRLVYGRLARQAFGGDIFPIVQGSAGLQEAAAFFSKSRSGKEVGLVEVIL</sequence>
<dbReference type="InterPro" id="IPR053860">
    <property type="entry name" value="DUF6932"/>
</dbReference>
<evidence type="ECO:0000313" key="2">
    <source>
        <dbReference type="Proteomes" id="UP000178606"/>
    </source>
</evidence>
<dbReference type="Pfam" id="PF22014">
    <property type="entry name" value="DUF6932"/>
    <property type="match status" value="1"/>
</dbReference>
<gene>
    <name evidence="1" type="ORF">A3F84_03855</name>
</gene>
<comment type="caution">
    <text evidence="1">The sequence shown here is derived from an EMBL/GenBank/DDBJ whole genome shotgun (WGS) entry which is preliminary data.</text>
</comment>
<dbReference type="Proteomes" id="UP000178606">
    <property type="component" value="Unassembled WGS sequence"/>
</dbReference>
<protein>
    <recommendedName>
        <fullName evidence="3">Polymerase nucleotidyl transferase domain-containing protein</fullName>
    </recommendedName>
</protein>
<proteinExistence type="predicted"/>
<evidence type="ECO:0008006" key="3">
    <source>
        <dbReference type="Google" id="ProtNLM"/>
    </source>
</evidence>
<dbReference type="EMBL" id="MFKF01000153">
    <property type="protein sequence ID" value="OGG52206.1"/>
    <property type="molecule type" value="Genomic_DNA"/>
</dbReference>
<accession>A0A1F6CSQ4</accession>
<reference evidence="1 2" key="1">
    <citation type="journal article" date="2016" name="Nat. Commun.">
        <title>Thousands of microbial genomes shed light on interconnected biogeochemical processes in an aquifer system.</title>
        <authorList>
            <person name="Anantharaman K."/>
            <person name="Brown C.T."/>
            <person name="Hug L.A."/>
            <person name="Sharon I."/>
            <person name="Castelle C.J."/>
            <person name="Probst A.J."/>
            <person name="Thomas B.C."/>
            <person name="Singh A."/>
            <person name="Wilkins M.J."/>
            <person name="Karaoz U."/>
            <person name="Brodie E.L."/>
            <person name="Williams K.H."/>
            <person name="Hubbard S.S."/>
            <person name="Banfield J.F."/>
        </authorList>
    </citation>
    <scope>NUCLEOTIDE SEQUENCE [LARGE SCALE GENOMIC DNA]</scope>
    <source>
        <strain evidence="2">RIFCSPLOWO2_12_FULL_64_10</strain>
    </source>
</reference>